<keyword evidence="7" id="KW-0408">Iron</keyword>
<dbReference type="Proteomes" id="UP000283003">
    <property type="component" value="Unassembled WGS sequence"/>
</dbReference>
<proteinExistence type="inferred from homology"/>
<evidence type="ECO:0000256" key="8">
    <source>
        <dbReference type="ARBA" id="ARBA00023065"/>
    </source>
</evidence>
<dbReference type="InterPro" id="IPR039426">
    <property type="entry name" value="TonB-dep_rcpt-like"/>
</dbReference>
<reference evidence="17 18" key="1">
    <citation type="submission" date="2018-12" db="EMBL/GenBank/DDBJ databases">
        <title>Croceicoccus ponticola sp. nov., a lipolytic bacterium isolated from seawater.</title>
        <authorList>
            <person name="Yoon J.-H."/>
        </authorList>
    </citation>
    <scope>NUCLEOTIDE SEQUENCE [LARGE SCALE GENOMIC DNA]</scope>
    <source>
        <strain evidence="17 18">GM-16</strain>
    </source>
</reference>
<dbReference type="AlphaFoldDB" id="A0A437GUJ6"/>
<evidence type="ECO:0000256" key="10">
    <source>
        <dbReference type="ARBA" id="ARBA00023136"/>
    </source>
</evidence>
<dbReference type="RefSeq" id="WP_127613559.1">
    <property type="nucleotide sequence ID" value="NZ_RXOL01000009.1"/>
</dbReference>
<evidence type="ECO:0000256" key="6">
    <source>
        <dbReference type="ARBA" id="ARBA00022729"/>
    </source>
</evidence>
<evidence type="ECO:0000256" key="9">
    <source>
        <dbReference type="ARBA" id="ARBA00023077"/>
    </source>
</evidence>
<comment type="caution">
    <text evidence="17">The sequence shown here is derived from an EMBL/GenBank/DDBJ whole genome shotgun (WGS) entry which is preliminary data.</text>
</comment>
<keyword evidence="9 13" id="KW-0798">TonB box</keyword>
<dbReference type="GO" id="GO:0015344">
    <property type="term" value="F:siderophore uptake transmembrane transporter activity"/>
    <property type="evidence" value="ECO:0007669"/>
    <property type="project" value="TreeGrafter"/>
</dbReference>
<dbReference type="SUPFAM" id="SSF56935">
    <property type="entry name" value="Porins"/>
    <property type="match status" value="1"/>
</dbReference>
<evidence type="ECO:0000256" key="7">
    <source>
        <dbReference type="ARBA" id="ARBA00023004"/>
    </source>
</evidence>
<dbReference type="Pfam" id="PF07715">
    <property type="entry name" value="Plug"/>
    <property type="match status" value="1"/>
</dbReference>
<feature type="chain" id="PRO_5019287988" description="TonB-dependent receptor" evidence="14">
    <location>
        <begin position="44"/>
        <end position="820"/>
    </location>
</feature>
<protein>
    <recommendedName>
        <fullName evidence="19">TonB-dependent receptor</fullName>
    </recommendedName>
</protein>
<gene>
    <name evidence="17" type="ORF">EKN06_14090</name>
</gene>
<dbReference type="EMBL" id="RXOL01000009">
    <property type="protein sequence ID" value="RVQ65140.1"/>
    <property type="molecule type" value="Genomic_DNA"/>
</dbReference>
<keyword evidence="5 12" id="KW-0812">Transmembrane</keyword>
<dbReference type="InterPro" id="IPR036942">
    <property type="entry name" value="Beta-barrel_TonB_sf"/>
</dbReference>
<feature type="domain" description="TonB-dependent receptor-like beta-barrel" evidence="15">
    <location>
        <begin position="379"/>
        <end position="787"/>
    </location>
</feature>
<name>A0A437GUJ6_9SPHN</name>
<evidence type="ECO:0000259" key="15">
    <source>
        <dbReference type="Pfam" id="PF00593"/>
    </source>
</evidence>
<keyword evidence="8" id="KW-0406">Ion transport</keyword>
<evidence type="ECO:0000313" key="18">
    <source>
        <dbReference type="Proteomes" id="UP000283003"/>
    </source>
</evidence>
<comment type="subcellular location">
    <subcellularLocation>
        <location evidence="1 12">Cell outer membrane</location>
        <topology evidence="1 12">Multi-pass membrane protein</topology>
    </subcellularLocation>
</comment>
<evidence type="ECO:0000256" key="1">
    <source>
        <dbReference type="ARBA" id="ARBA00004571"/>
    </source>
</evidence>
<evidence type="ECO:0000256" key="5">
    <source>
        <dbReference type="ARBA" id="ARBA00022692"/>
    </source>
</evidence>
<dbReference type="Gene3D" id="2.170.130.10">
    <property type="entry name" value="TonB-dependent receptor, plug domain"/>
    <property type="match status" value="1"/>
</dbReference>
<keyword evidence="2 12" id="KW-0813">Transport</keyword>
<comment type="similarity">
    <text evidence="12 13">Belongs to the TonB-dependent receptor family.</text>
</comment>
<feature type="domain" description="TonB-dependent receptor plug" evidence="16">
    <location>
        <begin position="90"/>
        <end position="187"/>
    </location>
</feature>
<evidence type="ECO:0000256" key="2">
    <source>
        <dbReference type="ARBA" id="ARBA00022448"/>
    </source>
</evidence>
<keyword evidence="6 14" id="KW-0732">Signal</keyword>
<evidence type="ECO:0000256" key="3">
    <source>
        <dbReference type="ARBA" id="ARBA00022452"/>
    </source>
</evidence>
<dbReference type="Pfam" id="PF00593">
    <property type="entry name" value="TonB_dep_Rec_b-barrel"/>
    <property type="match status" value="1"/>
</dbReference>
<keyword evidence="18" id="KW-1185">Reference proteome</keyword>
<evidence type="ECO:0000313" key="17">
    <source>
        <dbReference type="EMBL" id="RVQ65140.1"/>
    </source>
</evidence>
<keyword evidence="3 12" id="KW-1134">Transmembrane beta strand</keyword>
<dbReference type="PROSITE" id="PS52016">
    <property type="entry name" value="TONB_DEPENDENT_REC_3"/>
    <property type="match status" value="1"/>
</dbReference>
<keyword evidence="11 12" id="KW-0998">Cell outer membrane</keyword>
<evidence type="ECO:0000256" key="13">
    <source>
        <dbReference type="RuleBase" id="RU003357"/>
    </source>
</evidence>
<evidence type="ECO:0000256" key="14">
    <source>
        <dbReference type="SAM" id="SignalP"/>
    </source>
</evidence>
<feature type="signal peptide" evidence="14">
    <location>
        <begin position="1"/>
        <end position="43"/>
    </location>
</feature>
<keyword evidence="4" id="KW-0410">Iron transport</keyword>
<evidence type="ECO:0008006" key="19">
    <source>
        <dbReference type="Google" id="ProtNLM"/>
    </source>
</evidence>
<evidence type="ECO:0000259" key="16">
    <source>
        <dbReference type="Pfam" id="PF07715"/>
    </source>
</evidence>
<dbReference type="InterPro" id="IPR000531">
    <property type="entry name" value="Beta-barrel_TonB"/>
</dbReference>
<accession>A0A437GUJ6</accession>
<dbReference type="PANTHER" id="PTHR32552:SF68">
    <property type="entry name" value="FERRICHROME OUTER MEMBRANE TRANSPORTER_PHAGE RECEPTOR"/>
    <property type="match status" value="1"/>
</dbReference>
<sequence length="820" mass="89760">MSSISRESASFSCLARSRRDGFSFTASLAAMAVALNLPGAAFAADDAVEFAEAEVGAEGGVIIVTGEKIDTYDVLPDRPTASVFGTSRSLADTPRSVTLIESSLIDLYGVRSVNDFVNVTSGTFTGNYFGVAGSLDVRGERADNFFRGFRRIENRGNFPTAVTASDYVEVIKGPPPVIYGGGKVGGILNFVPKSGKSKNGRLPDYWTGEVSLTAGSYDKRVANGEIGGPFDLAGMASSVYISGQIEDSKHYYHDIYNKNRLIQAAFNTEVSDAVRLEYGAMYQNSDLNQSLGWNRVTQELIDSEGKLYLGGSPLLDLNTNGDQWLSPSEVAAYGLEQFAFANPFPYDALSAEQKAAFLLDPATVGYVPLDHRTVQVEKSDFSKSKVWTAYFDLVFSPTADFTIKNQTFFDDIDHLKYSSYGFTAKYVNRVIENKTTANVAFEPTDGLKTEMVFGLSYRYSEGHEQESRGRGFQVLDRRDLSVGATPNTRFEGAWTGTGNVPYNWDQDGHHSNLGLFGLIDSTIGERVSLILAGRMDRYKVSVHGTNLAAQFLDASDSDTAWSYNASASYKISNDINLYTTHAKSQYVELGQGGVIDVLNVTGGSWVQPSKMTEAGIKGYLNYGRLYFNLLGYKQEKTSFDSQGGTTNYYKSKGIELEMRYAVTSRLSLTGSGTIQETEIRDAPFFLGLPPEVLGLDPALVYGGRFVGVGSMLGFDGPLLSPTPEQVYSMDATYTHPDGWGLSFGGTHVSSMYSGYAKAIKLPSYEAYRAAAFFRFEGYEARVNVNNLTNSKYYTPQFLFWDTFISPSVGRTVELTLTAKF</sequence>
<dbReference type="GO" id="GO:0009279">
    <property type="term" value="C:cell outer membrane"/>
    <property type="evidence" value="ECO:0007669"/>
    <property type="project" value="UniProtKB-SubCell"/>
</dbReference>
<keyword evidence="10 12" id="KW-0472">Membrane</keyword>
<evidence type="ECO:0000256" key="11">
    <source>
        <dbReference type="ARBA" id="ARBA00023237"/>
    </source>
</evidence>
<dbReference type="InterPro" id="IPR037066">
    <property type="entry name" value="Plug_dom_sf"/>
</dbReference>
<dbReference type="InterPro" id="IPR012910">
    <property type="entry name" value="Plug_dom"/>
</dbReference>
<evidence type="ECO:0000256" key="4">
    <source>
        <dbReference type="ARBA" id="ARBA00022496"/>
    </source>
</evidence>
<organism evidence="17 18">
    <name type="scientific">Croceicoccus ponticola</name>
    <dbReference type="NCBI Taxonomy" id="2217664"/>
    <lineage>
        <taxon>Bacteria</taxon>
        <taxon>Pseudomonadati</taxon>
        <taxon>Pseudomonadota</taxon>
        <taxon>Alphaproteobacteria</taxon>
        <taxon>Sphingomonadales</taxon>
        <taxon>Erythrobacteraceae</taxon>
        <taxon>Croceicoccus</taxon>
    </lineage>
</organism>
<dbReference type="PANTHER" id="PTHR32552">
    <property type="entry name" value="FERRICHROME IRON RECEPTOR-RELATED"/>
    <property type="match status" value="1"/>
</dbReference>
<dbReference type="OrthoDB" id="9760333at2"/>
<evidence type="ECO:0000256" key="12">
    <source>
        <dbReference type="PROSITE-ProRule" id="PRU01360"/>
    </source>
</evidence>
<dbReference type="Gene3D" id="2.40.170.20">
    <property type="entry name" value="TonB-dependent receptor, beta-barrel domain"/>
    <property type="match status" value="1"/>
</dbReference>